<dbReference type="GO" id="GO:0005525">
    <property type="term" value="F:GTP binding"/>
    <property type="evidence" value="ECO:0007669"/>
    <property type="project" value="InterPro"/>
</dbReference>
<dbReference type="AlphaFoldDB" id="A0A0C3PEF8"/>
<proteinExistence type="predicted"/>
<accession>A0A0C3PEF8</accession>
<keyword evidence="1" id="KW-1133">Transmembrane helix</keyword>
<dbReference type="EMBL" id="KN831948">
    <property type="protein sequence ID" value="KIO12205.1"/>
    <property type="molecule type" value="Genomic_DNA"/>
</dbReference>
<dbReference type="Proteomes" id="UP000054217">
    <property type="component" value="Unassembled WGS sequence"/>
</dbReference>
<dbReference type="InParanoid" id="A0A0C3PEF8"/>
<reference evidence="4" key="2">
    <citation type="submission" date="2015-01" db="EMBL/GenBank/DDBJ databases">
        <title>Evolutionary Origins and Diversification of the Mycorrhizal Mutualists.</title>
        <authorList>
            <consortium name="DOE Joint Genome Institute"/>
            <consortium name="Mycorrhizal Genomics Consortium"/>
            <person name="Kohler A."/>
            <person name="Kuo A."/>
            <person name="Nagy L.G."/>
            <person name="Floudas D."/>
            <person name="Copeland A."/>
            <person name="Barry K.W."/>
            <person name="Cichocki N."/>
            <person name="Veneault-Fourrey C."/>
            <person name="LaButti K."/>
            <person name="Lindquist E.A."/>
            <person name="Lipzen A."/>
            <person name="Lundell T."/>
            <person name="Morin E."/>
            <person name="Murat C."/>
            <person name="Riley R."/>
            <person name="Ohm R."/>
            <person name="Sun H."/>
            <person name="Tunlid A."/>
            <person name="Henrissat B."/>
            <person name="Grigoriev I.V."/>
            <person name="Hibbett D.S."/>
            <person name="Martin F."/>
        </authorList>
    </citation>
    <scope>NUCLEOTIDE SEQUENCE [LARGE SCALE GENOMIC DNA]</scope>
    <source>
        <strain evidence="4">Marx 270</strain>
    </source>
</reference>
<dbReference type="InterPro" id="IPR006073">
    <property type="entry name" value="GTP-bd"/>
</dbReference>
<organism evidence="3 4">
    <name type="scientific">Pisolithus tinctorius Marx 270</name>
    <dbReference type="NCBI Taxonomy" id="870435"/>
    <lineage>
        <taxon>Eukaryota</taxon>
        <taxon>Fungi</taxon>
        <taxon>Dikarya</taxon>
        <taxon>Basidiomycota</taxon>
        <taxon>Agaricomycotina</taxon>
        <taxon>Agaricomycetes</taxon>
        <taxon>Agaricomycetidae</taxon>
        <taxon>Boletales</taxon>
        <taxon>Sclerodermatineae</taxon>
        <taxon>Pisolithaceae</taxon>
        <taxon>Pisolithus</taxon>
    </lineage>
</organism>
<reference evidence="3 4" key="1">
    <citation type="submission" date="2014-04" db="EMBL/GenBank/DDBJ databases">
        <authorList>
            <consortium name="DOE Joint Genome Institute"/>
            <person name="Kuo A."/>
            <person name="Kohler A."/>
            <person name="Costa M.D."/>
            <person name="Nagy L.G."/>
            <person name="Floudas D."/>
            <person name="Copeland A."/>
            <person name="Barry K.W."/>
            <person name="Cichocki N."/>
            <person name="Veneault-Fourrey C."/>
            <person name="LaButti K."/>
            <person name="Lindquist E.A."/>
            <person name="Lipzen A."/>
            <person name="Lundell T."/>
            <person name="Morin E."/>
            <person name="Murat C."/>
            <person name="Sun H."/>
            <person name="Tunlid A."/>
            <person name="Henrissat B."/>
            <person name="Grigoriev I.V."/>
            <person name="Hibbett D.S."/>
            <person name="Martin F."/>
            <person name="Nordberg H.P."/>
            <person name="Cantor M.N."/>
            <person name="Hua S.X."/>
        </authorList>
    </citation>
    <scope>NUCLEOTIDE SEQUENCE [LARGE SCALE GENOMIC DNA]</scope>
    <source>
        <strain evidence="3 4">Marx 270</strain>
    </source>
</reference>
<evidence type="ECO:0000313" key="3">
    <source>
        <dbReference type="EMBL" id="KIO12205.1"/>
    </source>
</evidence>
<dbReference type="InterPro" id="IPR027417">
    <property type="entry name" value="P-loop_NTPase"/>
</dbReference>
<name>A0A0C3PEF8_PISTI</name>
<keyword evidence="1" id="KW-0812">Transmembrane</keyword>
<evidence type="ECO:0000313" key="4">
    <source>
        <dbReference type="Proteomes" id="UP000054217"/>
    </source>
</evidence>
<dbReference type="OrthoDB" id="391988at2759"/>
<dbReference type="Pfam" id="PF01926">
    <property type="entry name" value="MMR_HSR1"/>
    <property type="match status" value="1"/>
</dbReference>
<keyword evidence="4" id="KW-1185">Reference proteome</keyword>
<evidence type="ECO:0000259" key="2">
    <source>
        <dbReference type="Pfam" id="PF01926"/>
    </source>
</evidence>
<feature type="domain" description="G" evidence="2">
    <location>
        <begin position="156"/>
        <end position="184"/>
    </location>
</feature>
<keyword evidence="1" id="KW-0472">Membrane</keyword>
<dbReference type="SUPFAM" id="SSF52540">
    <property type="entry name" value="P-loop containing nucleoside triphosphate hydrolases"/>
    <property type="match status" value="1"/>
</dbReference>
<protein>
    <recommendedName>
        <fullName evidence="2">G domain-containing protein</fullName>
    </recommendedName>
</protein>
<sequence>MALSLLLTHIKLRNAQDIECAELVLSNSRHFKIIQQGRGTFYRDFDEPLMFTTEQLSLLVGRKNLRFGLSSQTITESIPINSTEILSELQRQRAQKKSAEVTITRGVLSVTLGVLFQTKPAAGEEVLRDNPGVERIHGVPPGSSDSLLLATCPRFRILVVGKTGVGKSTLINRIFGSELAHVAKDGSGQAAIAEELVLQENDSSILHIRRDHGPAEGSNSNVVMSFIEERRKKPDIKDQLHAIWLCCRVPIIKYGEQLLQDGVAAFLKEGRETFGNTPTIVVFTKYDRLIHYVRKKKSRDPEAAAKRYLQTYCIEPIQDFTGGPNILHVAVSSKPECERGLEELVNVTREIVYKRFTSSGITVPSLYSAAAGVPGALPTLKIELSVEVGKQRYWRALVASANFRGYTMQDCLGVVHTDIVLIWNFYDPSEYLNSEDFRHLMLNMVENVVTPAESFPLPHSDPLSGSRSCSLLVVPIILPTSTWSTIPKWPRKPFQRLQAVHKTFMAYIVHLTHVLEVLFLLTAGVRAKKLTRTAIKLAYKAYYESSWMRNVHMDVRLFEGRIVSRDSILEKIASLISVDADANAREVLGALPSFDPERDEEWSDHCRE</sequence>
<dbReference type="HOGENOM" id="CLU_023805_2_2_1"/>
<feature type="transmembrane region" description="Helical" evidence="1">
    <location>
        <begin position="504"/>
        <end position="525"/>
    </location>
</feature>
<dbReference type="Gene3D" id="3.40.50.300">
    <property type="entry name" value="P-loop containing nucleotide triphosphate hydrolases"/>
    <property type="match status" value="1"/>
</dbReference>
<dbReference type="STRING" id="870435.A0A0C3PEF8"/>
<evidence type="ECO:0000256" key="1">
    <source>
        <dbReference type="SAM" id="Phobius"/>
    </source>
</evidence>
<gene>
    <name evidence="3" type="ORF">M404DRAFT_994162</name>
</gene>